<protein>
    <submittedName>
        <fullName evidence="1">Uncharacterized protein</fullName>
    </submittedName>
</protein>
<reference evidence="1" key="1">
    <citation type="submission" date="2018-06" db="EMBL/GenBank/DDBJ databases">
        <authorList>
            <person name="Zhirakovskaya E."/>
        </authorList>
    </citation>
    <scope>NUCLEOTIDE SEQUENCE</scope>
</reference>
<sequence>MSLPESFQKHGTFFYSIPDAIERFGDIDGLVERVERCDMTHAWLRGHGRRSLYGDKEQNKEVIAALEERGVAVAIWGWLQGEDIEREAELALSAIDTYGLPGYVANIEQGTNGSDWSVDKIEKLILAVRKGMPDDGAIGVSSFGLIGWHRPELMKAVDEMVDMFAPQVYWFWYPDQKMVDQFGRYELMVPSEYV</sequence>
<evidence type="ECO:0000313" key="1">
    <source>
        <dbReference type="EMBL" id="VAX21471.1"/>
    </source>
</evidence>
<gene>
    <name evidence="1" type="ORF">MNBD_NITROSPINAE03-1528</name>
</gene>
<name>A0A3B1C420_9ZZZZ</name>
<proteinExistence type="predicted"/>
<dbReference type="AlphaFoldDB" id="A0A3B1C420"/>
<organism evidence="1">
    <name type="scientific">hydrothermal vent metagenome</name>
    <dbReference type="NCBI Taxonomy" id="652676"/>
    <lineage>
        <taxon>unclassified sequences</taxon>
        <taxon>metagenomes</taxon>
        <taxon>ecological metagenomes</taxon>
    </lineage>
</organism>
<accession>A0A3B1C420</accession>
<dbReference type="EMBL" id="UOGB01000206">
    <property type="protein sequence ID" value="VAX21471.1"/>
    <property type="molecule type" value="Genomic_DNA"/>
</dbReference>
<feature type="non-terminal residue" evidence="1">
    <location>
        <position position="194"/>
    </location>
</feature>